<keyword evidence="3" id="KW-1185">Reference proteome</keyword>
<reference evidence="2" key="1">
    <citation type="submission" date="2021-11" db="EMBL/GenBank/DDBJ databases">
        <title>The complete genome of Massilia sp sp. G4R7.</title>
        <authorList>
            <person name="Liu L."/>
            <person name="Yue J."/>
            <person name="Yuan J."/>
            <person name="Yang F."/>
            <person name="Li L."/>
        </authorList>
    </citation>
    <scope>NUCLEOTIDE SEQUENCE</scope>
    <source>
        <strain evidence="2">G4R7</strain>
    </source>
</reference>
<evidence type="ECO:0000256" key="1">
    <source>
        <dbReference type="SAM" id="MobiDB-lite"/>
    </source>
</evidence>
<evidence type="ECO:0000313" key="3">
    <source>
        <dbReference type="Proteomes" id="UP001179361"/>
    </source>
</evidence>
<organism evidence="2 3">
    <name type="scientific">Massilia phyllostachyos</name>
    <dbReference type="NCBI Taxonomy" id="2898585"/>
    <lineage>
        <taxon>Bacteria</taxon>
        <taxon>Pseudomonadati</taxon>
        <taxon>Pseudomonadota</taxon>
        <taxon>Betaproteobacteria</taxon>
        <taxon>Burkholderiales</taxon>
        <taxon>Oxalobacteraceae</taxon>
        <taxon>Telluria group</taxon>
        <taxon>Massilia</taxon>
    </lineage>
</organism>
<protein>
    <recommendedName>
        <fullName evidence="4">FeoB-associated Cys-rich membrane protein</fullName>
    </recommendedName>
</protein>
<accession>A0ABS8PZ65</accession>
<dbReference type="Pfam" id="PF20228">
    <property type="entry name" value="DUF6587"/>
    <property type="match status" value="1"/>
</dbReference>
<evidence type="ECO:0000313" key="2">
    <source>
        <dbReference type="EMBL" id="MCD2514787.1"/>
    </source>
</evidence>
<dbReference type="Proteomes" id="UP001179361">
    <property type="component" value="Unassembled WGS sequence"/>
</dbReference>
<dbReference type="RefSeq" id="WP_231056135.1">
    <property type="nucleotide sequence ID" value="NZ_JAJNOC010000001.1"/>
</dbReference>
<evidence type="ECO:0008006" key="4">
    <source>
        <dbReference type="Google" id="ProtNLM"/>
    </source>
</evidence>
<feature type="region of interest" description="Disordered" evidence="1">
    <location>
        <begin position="66"/>
        <end position="87"/>
    </location>
</feature>
<dbReference type="EMBL" id="JAJNOC010000001">
    <property type="protein sequence ID" value="MCD2514787.1"/>
    <property type="molecule type" value="Genomic_DNA"/>
</dbReference>
<name>A0ABS8PZ65_9BURK</name>
<sequence>MWQEVIVGIIVALALLYAVAKYLPERWRHALAGRLARGGRAGRWLVKWFDATASCGTGCGTGCGSCGPSEPTPPSGKGKVIQIHPRR</sequence>
<dbReference type="InterPro" id="IPR046494">
    <property type="entry name" value="DUF6587"/>
</dbReference>
<proteinExistence type="predicted"/>
<comment type="caution">
    <text evidence="2">The sequence shown here is derived from an EMBL/GenBank/DDBJ whole genome shotgun (WGS) entry which is preliminary data.</text>
</comment>
<gene>
    <name evidence="2" type="ORF">LQ564_00490</name>
</gene>